<dbReference type="InterPro" id="IPR050557">
    <property type="entry name" value="RTX_toxin/Mannuronan_C5-epim"/>
</dbReference>
<sequence>MSTVNGTGGDDVFAGTNDPDTLNGLGGNDRISGEGGNDSVTGGSGNDTLFGDAGDGTALGVDASPLTLDIDNLVSDSSSGNNNAQVGDIAVYSNVATLEDGTPISARLVLTDVSDNDLTVDLSGGAGFEILLNGDFDSNDVGATASFRLEFFDPVTGENIALNSTATWNDLDRNRPGDQESVTIDSGSFNSFATAADTSLSVSTSGGQVTAAGTEANNPSDQDAWFSADFENREFIEFTLETRSTQSGFSLSGDLIDDPDVTPFVEGNDTIDGGSGNDEIFGQGGNDSLLGQSGDDTLEGGAGNDTLKGGADDDVLDAGDGTDNLRGGSGNDTLFGGGDNDNLIGGDDQDVIIINQLGSSGVNNTTVDGSAGGIDFDTLDITPLLDEGWSVTNVVKNPENNGEPGFNGQIQLQWGSENANINFSDIEKLILCFTPGTRIATPFGARLVEHLRPGDKVQTRDNGIQEIRWAGRRDLDVVDLTKTPNFQPVLIRQGALGDGMPDRDVLVSPNHRMLIANDLAEVLFGEPEVLVAAKFLTGLSGVSQIRANAVSYIHLMFDRHEVLWADAVWSESFQPGDYSLRGVGDSSREEIFGLFPELATPKGLADYQSARLSLKAHEARLLLAEGFN</sequence>
<dbReference type="Pfam" id="PF13403">
    <property type="entry name" value="Hint_2"/>
    <property type="match status" value="1"/>
</dbReference>
<protein>
    <submittedName>
        <fullName evidence="5">Hemolysin, chromosomal</fullName>
    </submittedName>
</protein>
<feature type="domain" description="Hedgehog/Intein (Hint)" evidence="4">
    <location>
        <begin position="432"/>
        <end position="577"/>
    </location>
</feature>
<dbReference type="Proteomes" id="UP000052022">
    <property type="component" value="Unassembled WGS sequence"/>
</dbReference>
<proteinExistence type="predicted"/>
<feature type="region of interest" description="Disordered" evidence="3">
    <location>
        <begin position="1"/>
        <end position="49"/>
    </location>
</feature>
<accession>A0A0N7M0C9</accession>
<feature type="region of interest" description="Disordered" evidence="3">
    <location>
        <begin position="267"/>
        <end position="341"/>
    </location>
</feature>
<name>A0A0N7M0C9_9RHOB</name>
<reference evidence="5 6" key="1">
    <citation type="submission" date="2015-09" db="EMBL/GenBank/DDBJ databases">
        <authorList>
            <consortium name="Swine Surveillance"/>
        </authorList>
    </citation>
    <scope>NUCLEOTIDE SEQUENCE [LARGE SCALE GENOMIC DNA]</scope>
    <source>
        <strain evidence="5 6">CECT 7557</strain>
    </source>
</reference>
<comment type="subcellular location">
    <subcellularLocation>
        <location evidence="1">Secreted</location>
    </subcellularLocation>
</comment>
<dbReference type="PROSITE" id="PS00330">
    <property type="entry name" value="HEMOLYSIN_CALCIUM"/>
    <property type="match status" value="3"/>
</dbReference>
<dbReference type="RefSeq" id="WP_058290763.1">
    <property type="nucleotide sequence ID" value="NZ_CYSD01000039.1"/>
</dbReference>
<evidence type="ECO:0000313" key="6">
    <source>
        <dbReference type="Proteomes" id="UP000052022"/>
    </source>
</evidence>
<dbReference type="GO" id="GO:0005576">
    <property type="term" value="C:extracellular region"/>
    <property type="evidence" value="ECO:0007669"/>
    <property type="project" value="UniProtKB-SubCell"/>
</dbReference>
<dbReference type="SUPFAM" id="SSF51120">
    <property type="entry name" value="beta-Roll"/>
    <property type="match status" value="1"/>
</dbReference>
<dbReference type="SUPFAM" id="SSF51294">
    <property type="entry name" value="Hedgehog/intein (Hint) domain"/>
    <property type="match status" value="1"/>
</dbReference>
<dbReference type="EMBL" id="CYSD01000039">
    <property type="protein sequence ID" value="CUH80113.1"/>
    <property type="molecule type" value="Genomic_DNA"/>
</dbReference>
<dbReference type="InterPro" id="IPR018511">
    <property type="entry name" value="Hemolysin-typ_Ca-bd_CS"/>
</dbReference>
<dbReference type="PRINTS" id="PR00313">
    <property type="entry name" value="CABNDNGRPT"/>
</dbReference>
<organism evidence="5 6">
    <name type="scientific">Tritonibacter multivorans</name>
    <dbReference type="NCBI Taxonomy" id="928856"/>
    <lineage>
        <taxon>Bacteria</taxon>
        <taxon>Pseudomonadati</taxon>
        <taxon>Pseudomonadota</taxon>
        <taxon>Alphaproteobacteria</taxon>
        <taxon>Rhodobacterales</taxon>
        <taxon>Paracoccaceae</taxon>
        <taxon>Tritonibacter</taxon>
    </lineage>
</organism>
<evidence type="ECO:0000313" key="5">
    <source>
        <dbReference type="EMBL" id="CUH80113.1"/>
    </source>
</evidence>
<dbReference type="PANTHER" id="PTHR38340">
    <property type="entry name" value="S-LAYER PROTEIN"/>
    <property type="match status" value="1"/>
</dbReference>
<dbReference type="InterPro" id="IPR028992">
    <property type="entry name" value="Hedgehog/Intein_dom"/>
</dbReference>
<dbReference type="PANTHER" id="PTHR38340:SF1">
    <property type="entry name" value="S-LAYER PROTEIN"/>
    <property type="match status" value="1"/>
</dbReference>
<keyword evidence="2" id="KW-0964">Secreted</keyword>
<dbReference type="AlphaFoldDB" id="A0A0N7M0C9"/>
<dbReference type="Gene3D" id="2.170.16.10">
    <property type="entry name" value="Hedgehog/Intein (Hint) domain"/>
    <property type="match status" value="1"/>
</dbReference>
<evidence type="ECO:0000256" key="1">
    <source>
        <dbReference type="ARBA" id="ARBA00004613"/>
    </source>
</evidence>
<gene>
    <name evidence="5" type="primary">hlyA_6</name>
    <name evidence="5" type="ORF">TRM7557_02725</name>
</gene>
<dbReference type="InterPro" id="IPR011049">
    <property type="entry name" value="Serralysin-like_metalloprot_C"/>
</dbReference>
<dbReference type="OrthoDB" id="6305173at2"/>
<evidence type="ECO:0000256" key="2">
    <source>
        <dbReference type="ARBA" id="ARBA00022525"/>
    </source>
</evidence>
<dbReference type="GO" id="GO:0005509">
    <property type="term" value="F:calcium ion binding"/>
    <property type="evidence" value="ECO:0007669"/>
    <property type="project" value="InterPro"/>
</dbReference>
<dbReference type="STRING" id="928856.SAMN04488049_1046"/>
<dbReference type="Pfam" id="PF00353">
    <property type="entry name" value="HemolysinCabind"/>
    <property type="match status" value="2"/>
</dbReference>
<feature type="compositionally biased region" description="Gly residues" evidence="3">
    <location>
        <begin position="327"/>
        <end position="339"/>
    </location>
</feature>
<evidence type="ECO:0000256" key="3">
    <source>
        <dbReference type="SAM" id="MobiDB-lite"/>
    </source>
</evidence>
<keyword evidence="6" id="KW-1185">Reference proteome</keyword>
<dbReference type="InterPro" id="IPR036844">
    <property type="entry name" value="Hint_dom_sf"/>
</dbReference>
<dbReference type="Gene3D" id="2.150.10.10">
    <property type="entry name" value="Serralysin-like metalloprotease, C-terminal"/>
    <property type="match status" value="3"/>
</dbReference>
<evidence type="ECO:0000259" key="4">
    <source>
        <dbReference type="Pfam" id="PF13403"/>
    </source>
</evidence>
<dbReference type="InterPro" id="IPR001343">
    <property type="entry name" value="Hemolysn_Ca-bd"/>
</dbReference>